<dbReference type="InterPro" id="IPR050633">
    <property type="entry name" value="Neuropilin_MCO_CoagFactor"/>
</dbReference>
<dbReference type="Gene3D" id="2.60.120.290">
    <property type="entry name" value="Spermadhesin, CUB domain"/>
    <property type="match status" value="1"/>
</dbReference>
<keyword evidence="6 7" id="KW-1015">Disulfide bond</keyword>
<keyword evidence="13" id="KW-1185">Reference proteome</keyword>
<sequence>MLGKEKLNGFFVVWTILSAFGEKLDDGCGHSVLGPESGVLSSKNYPGTYPNNTWCEWKIRVPEGNSLVLRFGDLDVEARDCQSDYVKVLKGVYGGEHVYGTFCGSLKSYPREVHTDSNEVIVQFRSGRHISGRGFLFSYSSGDHRDLLTCLDKGSHFSDLKYRKYCPAGCKAVAGDISGDISQGYRHTSVLCKAAVHAGVILDELGGWVSVETHKGLSHYHATRANGIQSKDGSLSEALFTFLTNDCKNQSVLQHVSVSASSWGEAMGCQSDWAPNSSQADPGSRGCTWAADQNDSLQWLQLDLGEKKRITGIITTGSTMLDYHYYVRSFKIIHKERSRWRTYTQNNSTQYMIFEGNQDSLHQTRNTFHNPIIARYLRIIPQTWHQRIVMRVELLGCTHLRVNMSSQVTLPTKPKPPVGDEEITEPVLSQADRGKLAIIIVPIVLSVVLLLVGICVFKMLQKKKTKENSYGSSDTQITGCWKQIKQPFARHQSTEFTISYSSEKDPMQKLDLVTSTMAEYQQPLMIGTGTVTRKGSTFRPMDSETKEDPSDPSTHYNYLHTANQYALPLTNQEPEYATPIIERHTFHKDGFLPDPANYCVPGVVLSKTPSFKTMDRKAGVGSSRGYQTPQVKTDRGHSNSEGVYDSPKVNKPVAQSKSNGCSDYQRPQAKPAALESYSTPRDCVRLAPTIGHRLDHRPDPEGSSGGT</sequence>
<dbReference type="SUPFAM" id="SSF49785">
    <property type="entry name" value="Galactose-binding domain-like"/>
    <property type="match status" value="1"/>
</dbReference>
<dbReference type="SUPFAM" id="SSF69848">
    <property type="entry name" value="LCCL domain"/>
    <property type="match status" value="1"/>
</dbReference>
<feature type="domain" description="LCCL" evidence="12">
    <location>
        <begin position="144"/>
        <end position="240"/>
    </location>
</feature>
<dbReference type="SMART" id="SM00231">
    <property type="entry name" value="FA58C"/>
    <property type="match status" value="1"/>
</dbReference>
<name>A0A1S3MA44_SALSA</name>
<dbReference type="RefSeq" id="XP_013999889.2">
    <property type="nucleotide sequence ID" value="XM_014144414.2"/>
</dbReference>
<comment type="caution">
    <text evidence="7">Lacks conserved residue(s) required for the propagation of feature annotation.</text>
</comment>
<evidence type="ECO:0000313" key="14">
    <source>
        <dbReference type="RefSeq" id="XP_013999889.2"/>
    </source>
</evidence>
<gene>
    <name evidence="14" type="primary">LOC106571389</name>
</gene>
<evidence type="ECO:0000259" key="10">
    <source>
        <dbReference type="PROSITE" id="PS01180"/>
    </source>
</evidence>
<evidence type="ECO:0000313" key="13">
    <source>
        <dbReference type="Proteomes" id="UP001652741"/>
    </source>
</evidence>
<dbReference type="Pfam" id="PF00754">
    <property type="entry name" value="F5_F8_type_C"/>
    <property type="match status" value="1"/>
</dbReference>
<protein>
    <submittedName>
        <fullName evidence="14">Discoidin, CUB and LCCL domain-containing protein 1</fullName>
    </submittedName>
</protein>
<feature type="region of interest" description="Disordered" evidence="8">
    <location>
        <begin position="531"/>
        <end position="553"/>
    </location>
</feature>
<evidence type="ECO:0000259" key="11">
    <source>
        <dbReference type="PROSITE" id="PS50022"/>
    </source>
</evidence>
<dbReference type="Pfam" id="PF03815">
    <property type="entry name" value="LCCL"/>
    <property type="match status" value="1"/>
</dbReference>
<dbReference type="GO" id="GO:0005886">
    <property type="term" value="C:plasma membrane"/>
    <property type="evidence" value="ECO:0007669"/>
    <property type="project" value="TreeGrafter"/>
</dbReference>
<dbReference type="SMART" id="SM00042">
    <property type="entry name" value="CUB"/>
    <property type="match status" value="1"/>
</dbReference>
<dbReference type="PROSITE" id="PS01286">
    <property type="entry name" value="FA58C_2"/>
    <property type="match status" value="1"/>
</dbReference>
<dbReference type="InterPro" id="IPR036609">
    <property type="entry name" value="LCCL_sf"/>
</dbReference>
<dbReference type="SMART" id="SM00603">
    <property type="entry name" value="LCCL"/>
    <property type="match status" value="1"/>
</dbReference>
<feature type="disulfide bond" evidence="7">
    <location>
        <begin position="28"/>
        <end position="55"/>
    </location>
</feature>
<dbReference type="InterPro" id="IPR004043">
    <property type="entry name" value="LCCL"/>
</dbReference>
<feature type="compositionally biased region" description="Polar residues" evidence="8">
    <location>
        <begin position="653"/>
        <end position="662"/>
    </location>
</feature>
<evidence type="ECO:0000256" key="1">
    <source>
        <dbReference type="ARBA" id="ARBA00004479"/>
    </source>
</evidence>
<keyword evidence="3 9" id="KW-0812">Transmembrane</keyword>
<dbReference type="InterPro" id="IPR000421">
    <property type="entry name" value="FA58C"/>
</dbReference>
<dbReference type="Proteomes" id="UP001652741">
    <property type="component" value="Chromosome ssa15"/>
</dbReference>
<dbReference type="CDD" id="cd00057">
    <property type="entry name" value="FA58C"/>
    <property type="match status" value="1"/>
</dbReference>
<dbReference type="PROSITE" id="PS50820">
    <property type="entry name" value="LCCL"/>
    <property type="match status" value="1"/>
</dbReference>
<dbReference type="InterPro" id="IPR000859">
    <property type="entry name" value="CUB_dom"/>
</dbReference>
<dbReference type="PANTHER" id="PTHR46806">
    <property type="entry name" value="F5/8 TYPE C DOMAIN-CONTAINING PROTEIN"/>
    <property type="match status" value="1"/>
</dbReference>
<dbReference type="AlphaFoldDB" id="A0A1S3MA44"/>
<reference evidence="14" key="1">
    <citation type="submission" date="2025-08" db="UniProtKB">
        <authorList>
            <consortium name="RefSeq"/>
        </authorList>
    </citation>
    <scope>IDENTIFICATION</scope>
</reference>
<feature type="domain" description="CUB" evidence="10">
    <location>
        <begin position="28"/>
        <end position="142"/>
    </location>
</feature>
<evidence type="ECO:0000256" key="4">
    <source>
        <dbReference type="ARBA" id="ARBA00022989"/>
    </source>
</evidence>
<evidence type="ECO:0000256" key="6">
    <source>
        <dbReference type="ARBA" id="ARBA00023157"/>
    </source>
</evidence>
<comment type="subcellular location">
    <subcellularLocation>
        <location evidence="1">Membrane</location>
        <topology evidence="1">Single-pass type I membrane protein</topology>
    </subcellularLocation>
</comment>
<feature type="region of interest" description="Disordered" evidence="8">
    <location>
        <begin position="614"/>
        <end position="707"/>
    </location>
</feature>
<dbReference type="Gene3D" id="2.170.130.20">
    <property type="entry name" value="LCCL-like domain"/>
    <property type="match status" value="1"/>
</dbReference>
<evidence type="ECO:0000256" key="5">
    <source>
        <dbReference type="ARBA" id="ARBA00023136"/>
    </source>
</evidence>
<evidence type="ECO:0000259" key="12">
    <source>
        <dbReference type="PROSITE" id="PS50820"/>
    </source>
</evidence>
<dbReference type="PROSITE" id="PS01180">
    <property type="entry name" value="CUB"/>
    <property type="match status" value="1"/>
</dbReference>
<keyword evidence="2" id="KW-0597">Phosphoprotein</keyword>
<evidence type="ECO:0000256" key="3">
    <source>
        <dbReference type="ARBA" id="ARBA00022692"/>
    </source>
</evidence>
<dbReference type="SUPFAM" id="SSF49854">
    <property type="entry name" value="Spermadhesin, CUB domain"/>
    <property type="match status" value="1"/>
</dbReference>
<feature type="domain" description="F5/8 type C" evidence="11">
    <location>
        <begin position="240"/>
        <end position="397"/>
    </location>
</feature>
<dbReference type="STRING" id="8030.ENSSSAP00000038265"/>
<dbReference type="PANTHER" id="PTHR46806:SF1">
    <property type="entry name" value="DISCOIDIN, CUB AND LCCL DOMAIN-CONTAINING PROTEIN 1"/>
    <property type="match status" value="1"/>
</dbReference>
<evidence type="ECO:0000256" key="7">
    <source>
        <dbReference type="PROSITE-ProRule" id="PRU00059"/>
    </source>
</evidence>
<keyword evidence="4 9" id="KW-1133">Transmembrane helix</keyword>
<dbReference type="GO" id="GO:0038023">
    <property type="term" value="F:signaling receptor activity"/>
    <property type="evidence" value="ECO:0007669"/>
    <property type="project" value="TreeGrafter"/>
</dbReference>
<dbReference type="Bgee" id="ENSSSAG00000043493">
    <property type="expression patterns" value="Expressed in pituitary gland and 20 other cell types or tissues"/>
</dbReference>
<dbReference type="KEGG" id="sasa:106571389"/>
<dbReference type="PROSITE" id="PS50022">
    <property type="entry name" value="FA58C_3"/>
    <property type="match status" value="1"/>
</dbReference>
<dbReference type="Gene3D" id="2.60.120.260">
    <property type="entry name" value="Galactose-binding domain-like"/>
    <property type="match status" value="1"/>
</dbReference>
<proteinExistence type="predicted"/>
<evidence type="ECO:0000256" key="8">
    <source>
        <dbReference type="SAM" id="MobiDB-lite"/>
    </source>
</evidence>
<dbReference type="InterPro" id="IPR008979">
    <property type="entry name" value="Galactose-bd-like_sf"/>
</dbReference>
<accession>A0A1S3MA44</accession>
<dbReference type="CDD" id="cd00041">
    <property type="entry name" value="CUB"/>
    <property type="match status" value="1"/>
</dbReference>
<dbReference type="PaxDb" id="8030-ENSSSAP00000038265"/>
<keyword evidence="5 9" id="KW-0472">Membrane</keyword>
<dbReference type="Pfam" id="PF00431">
    <property type="entry name" value="CUB"/>
    <property type="match status" value="1"/>
</dbReference>
<organism evidence="13 14">
    <name type="scientific">Salmo salar</name>
    <name type="common">Atlantic salmon</name>
    <dbReference type="NCBI Taxonomy" id="8030"/>
    <lineage>
        <taxon>Eukaryota</taxon>
        <taxon>Metazoa</taxon>
        <taxon>Chordata</taxon>
        <taxon>Craniata</taxon>
        <taxon>Vertebrata</taxon>
        <taxon>Euteleostomi</taxon>
        <taxon>Actinopterygii</taxon>
        <taxon>Neopterygii</taxon>
        <taxon>Teleostei</taxon>
        <taxon>Protacanthopterygii</taxon>
        <taxon>Salmoniformes</taxon>
        <taxon>Salmonidae</taxon>
        <taxon>Salmoninae</taxon>
        <taxon>Salmo</taxon>
    </lineage>
</organism>
<evidence type="ECO:0000256" key="2">
    <source>
        <dbReference type="ARBA" id="ARBA00022553"/>
    </source>
</evidence>
<dbReference type="GeneID" id="106571389"/>
<evidence type="ECO:0000256" key="9">
    <source>
        <dbReference type="SAM" id="Phobius"/>
    </source>
</evidence>
<feature type="transmembrane region" description="Helical" evidence="9">
    <location>
        <begin position="436"/>
        <end position="457"/>
    </location>
</feature>
<dbReference type="InterPro" id="IPR035914">
    <property type="entry name" value="Sperma_CUB_dom_sf"/>
</dbReference>